<protein>
    <submittedName>
        <fullName evidence="1">RNase H domain-containing protein</fullName>
    </submittedName>
</protein>
<dbReference type="Proteomes" id="UP001604336">
    <property type="component" value="Unassembled WGS sequence"/>
</dbReference>
<dbReference type="EMBL" id="JBFOLK010000448">
    <property type="protein sequence ID" value="KAL2454191.1"/>
    <property type="molecule type" value="Genomic_DNA"/>
</dbReference>
<proteinExistence type="predicted"/>
<comment type="caution">
    <text evidence="1">The sequence shown here is derived from an EMBL/GenBank/DDBJ whole genome shotgun (WGS) entry which is preliminary data.</text>
</comment>
<evidence type="ECO:0000313" key="2">
    <source>
        <dbReference type="Proteomes" id="UP001604336"/>
    </source>
</evidence>
<dbReference type="InterPro" id="IPR043502">
    <property type="entry name" value="DNA/RNA_pol_sf"/>
</dbReference>
<dbReference type="AlphaFoldDB" id="A0ABD1NRE4"/>
<dbReference type="SUPFAM" id="SSF56672">
    <property type="entry name" value="DNA/RNA polymerases"/>
    <property type="match status" value="1"/>
</dbReference>
<dbReference type="Gene3D" id="3.10.10.10">
    <property type="entry name" value="HIV Type 1 Reverse Transcriptase, subunit A, domain 1"/>
    <property type="match status" value="1"/>
</dbReference>
<organism evidence="1 2">
    <name type="scientific">Abeliophyllum distichum</name>
    <dbReference type="NCBI Taxonomy" id="126358"/>
    <lineage>
        <taxon>Eukaryota</taxon>
        <taxon>Viridiplantae</taxon>
        <taxon>Streptophyta</taxon>
        <taxon>Embryophyta</taxon>
        <taxon>Tracheophyta</taxon>
        <taxon>Spermatophyta</taxon>
        <taxon>Magnoliopsida</taxon>
        <taxon>eudicotyledons</taxon>
        <taxon>Gunneridae</taxon>
        <taxon>Pentapetalae</taxon>
        <taxon>asterids</taxon>
        <taxon>lamiids</taxon>
        <taxon>Lamiales</taxon>
        <taxon>Oleaceae</taxon>
        <taxon>Forsythieae</taxon>
        <taxon>Abeliophyllum</taxon>
    </lineage>
</organism>
<accession>A0ABD1NRE4</accession>
<keyword evidence="2" id="KW-1185">Reference proteome</keyword>
<name>A0ABD1NRE4_9LAMI</name>
<dbReference type="PANTHER" id="PTHR33240:SF15">
    <property type="entry name" value="GAG-PRO-LIKE PROTEIN"/>
    <property type="match status" value="1"/>
</dbReference>
<dbReference type="PANTHER" id="PTHR33240">
    <property type="entry name" value="OS08G0508500 PROTEIN"/>
    <property type="match status" value="1"/>
</dbReference>
<gene>
    <name evidence="1" type="ORF">Adt_48310</name>
</gene>
<reference evidence="2" key="1">
    <citation type="submission" date="2024-07" db="EMBL/GenBank/DDBJ databases">
        <title>Two chromosome-level genome assemblies of Korean endemic species Abeliophyllum distichum and Forsythia ovata (Oleaceae).</title>
        <authorList>
            <person name="Jang H."/>
        </authorList>
    </citation>
    <scope>NUCLEOTIDE SEQUENCE [LARGE SCALE GENOMIC DNA]</scope>
</reference>
<sequence>MTTIMNMLQRVTAPPTMAEIPQTTEVKIPPVVENPSARKKKTEMGLMQILQEKGESLREYISRFNRATLGITNLQMSSVLTALLSRQKNHTFRASLCKKPPESMIELLRRGEQYINQKEVMKATKTNRDICDGELEKDDEKKFWLIGRVIGELRITDTDRWDIADFDVKRVLVDTGSAANVLSWEAFEALKMPIVRLKIINTPLQGFGGGTVIPEEVIDLPVVLAMKFPTSHGIGVKKGDQLISRSCYVDSIQENSSPTVLNIEKGDIQQVHRFELAEEVEKCEVEENNKIIIGRSLSKDERITLLNLIQENMDIFAWDSADLRGIDPSVAEHRLNIKKGIKPVKQKKRQFAPDRQDAIKEELEKLLKAGVIEKSNIRNGYPT</sequence>
<evidence type="ECO:0000313" key="1">
    <source>
        <dbReference type="EMBL" id="KAL2454191.1"/>
    </source>
</evidence>